<dbReference type="InterPro" id="IPR043968">
    <property type="entry name" value="SGNH"/>
</dbReference>
<proteinExistence type="predicted"/>
<dbReference type="EMBL" id="CP001649">
    <property type="protein sequence ID" value="ACS81690.1"/>
    <property type="molecule type" value="Genomic_DNA"/>
</dbReference>
<feature type="transmembrane region" description="Helical" evidence="1">
    <location>
        <begin position="146"/>
        <end position="162"/>
    </location>
</feature>
<feature type="transmembrane region" description="Helical" evidence="1">
    <location>
        <begin position="12"/>
        <end position="28"/>
    </location>
</feature>
<feature type="domain" description="Acyltransferase 3" evidence="2">
    <location>
        <begin position="8"/>
        <end position="332"/>
    </location>
</feature>
<dbReference type="Pfam" id="PF01757">
    <property type="entry name" value="Acyl_transf_3"/>
    <property type="match status" value="1"/>
</dbReference>
<feature type="transmembrane region" description="Helical" evidence="1">
    <location>
        <begin position="349"/>
        <end position="371"/>
    </location>
</feature>
<keyword evidence="1" id="KW-0472">Membrane</keyword>
<protein>
    <submittedName>
        <fullName evidence="4">Acyltransferase 3</fullName>
    </submittedName>
</protein>
<feature type="transmembrane region" description="Helical" evidence="1">
    <location>
        <begin position="169"/>
        <end position="186"/>
    </location>
</feature>
<evidence type="ECO:0000259" key="2">
    <source>
        <dbReference type="Pfam" id="PF01757"/>
    </source>
</evidence>
<dbReference type="AlphaFoldDB" id="C6BTY1"/>
<feature type="domain" description="SGNH" evidence="3">
    <location>
        <begin position="426"/>
        <end position="667"/>
    </location>
</feature>
<dbReference type="GO" id="GO:0016020">
    <property type="term" value="C:membrane"/>
    <property type="evidence" value="ECO:0007669"/>
    <property type="project" value="TreeGrafter"/>
</dbReference>
<dbReference type="GO" id="GO:0016747">
    <property type="term" value="F:acyltransferase activity, transferring groups other than amino-acyl groups"/>
    <property type="evidence" value="ECO:0007669"/>
    <property type="project" value="InterPro"/>
</dbReference>
<evidence type="ECO:0000313" key="5">
    <source>
        <dbReference type="Proteomes" id="UP000002601"/>
    </source>
</evidence>
<dbReference type="PANTHER" id="PTHR23028:SF53">
    <property type="entry name" value="ACYL_TRANSF_3 DOMAIN-CONTAINING PROTEIN"/>
    <property type="match status" value="1"/>
</dbReference>
<dbReference type="HOGENOM" id="CLU_005679_10_2_7"/>
<keyword evidence="5" id="KW-1185">Reference proteome</keyword>
<feature type="transmembrane region" description="Helical" evidence="1">
    <location>
        <begin position="257"/>
        <end position="275"/>
    </location>
</feature>
<keyword evidence="4" id="KW-0012">Acyltransferase</keyword>
<sequence length="677" mass="77100">MSVIPYRKDIDGLRAVAVLLVVFSHAQFPLFEGGFVGVDVFFVISGYLITSIMVNEIDQGVFSFKIFYLRRIRRLLPALLVVLGGTTYVAHKLLLPGLLLSYAKAQFATLASCSNFFLWRYFGGYWRGYSKEFPLTHTWSLSVEEQFYYLWPAFLLLAYRFIPKKFHARILFSVFILLLLLSQYLVKFPEFAFYMIPARFFEMFLGAMGALLFRKPIALDPIIEKKTVNFVHITGLSLILYASFFYKEGLPYPGLDAFIPCLGTFLLLLPFRWSASPIANLFSTSIFRGMGKISYSLYLWHWPVFSLLAYTGHSVVKYRIPALCLSLGLSVLSYKLIEKPFRKANISFKAAFCSFVLLPICLSGIYLYGAYNDDGYMTRYTEDERKAIHAVSSIERPYLGAQLGKGSPTDSHIENANSMWNMDSSGPVQALLLGDSHSTAIRPFVELICAPYAIKGLQVARDSTPFLLNVDFYDRDVQGNLELRADKREMNEYWRKLVTQGKVKYVFIAAFYSSRIYSNANKPERMLHENVEPSSDIISDNKVSFELGLYDAIKFLVKNGVTPVLFKDIPYVREPLSQNYVKNILFNSDLHTSANWNDIEKRHSFEDSVIDKIKLEYPSVIVIDPKDLLKRLTKNGQFNPVLDGVPLYADSNHLNYDGAVALGKAWLDAFGNPLEVN</sequence>
<dbReference type="Proteomes" id="UP000002601">
    <property type="component" value="Chromosome"/>
</dbReference>
<name>C6BTY1_MARSD</name>
<evidence type="ECO:0000313" key="4">
    <source>
        <dbReference type="EMBL" id="ACS81690.1"/>
    </source>
</evidence>
<feature type="transmembrane region" description="Helical" evidence="1">
    <location>
        <begin position="75"/>
        <end position="94"/>
    </location>
</feature>
<dbReference type="InterPro" id="IPR002656">
    <property type="entry name" value="Acyl_transf_3_dom"/>
</dbReference>
<feature type="transmembrane region" description="Helical" evidence="1">
    <location>
        <begin position="34"/>
        <end position="54"/>
    </location>
</feature>
<dbReference type="RefSeq" id="WP_015853506.1">
    <property type="nucleotide sequence ID" value="NC_012881.1"/>
</dbReference>
<feature type="transmembrane region" description="Helical" evidence="1">
    <location>
        <begin position="226"/>
        <end position="245"/>
    </location>
</feature>
<feature type="transmembrane region" description="Helical" evidence="1">
    <location>
        <begin position="318"/>
        <end position="337"/>
    </location>
</feature>
<keyword evidence="1" id="KW-1133">Transmembrane helix</keyword>
<reference evidence="4 5" key="1">
    <citation type="submission" date="2009-06" db="EMBL/GenBank/DDBJ databases">
        <title>Complete sequence of Desulfovibrio salexigens DSM 2638.</title>
        <authorList>
            <consortium name="US DOE Joint Genome Institute"/>
            <person name="Lucas S."/>
            <person name="Copeland A."/>
            <person name="Lapidus A."/>
            <person name="Glavina del Rio T."/>
            <person name="Tice H."/>
            <person name="Bruce D."/>
            <person name="Goodwin L."/>
            <person name="Pitluck S."/>
            <person name="Munk A.C."/>
            <person name="Brettin T."/>
            <person name="Detter J.C."/>
            <person name="Han C."/>
            <person name="Tapia R."/>
            <person name="Larimer F."/>
            <person name="Land M."/>
            <person name="Hauser L."/>
            <person name="Kyrpides N."/>
            <person name="Anderson I."/>
            <person name="Wall J.D."/>
            <person name="Arkin A.P."/>
            <person name="Dehal P."/>
            <person name="Chivian D."/>
            <person name="Giles B."/>
            <person name="Hazen T.C."/>
        </authorList>
    </citation>
    <scope>NUCLEOTIDE SEQUENCE [LARGE SCALE GENOMIC DNA]</scope>
    <source>
        <strain evidence="5">ATCC 14822 / DSM 2638 / NCIMB 8403 / VKM B-1763</strain>
    </source>
</reference>
<evidence type="ECO:0000256" key="1">
    <source>
        <dbReference type="SAM" id="Phobius"/>
    </source>
</evidence>
<dbReference type="Pfam" id="PF19040">
    <property type="entry name" value="SGNH"/>
    <property type="match status" value="1"/>
</dbReference>
<keyword evidence="4" id="KW-0808">Transferase</keyword>
<dbReference type="GO" id="GO:0009103">
    <property type="term" value="P:lipopolysaccharide biosynthetic process"/>
    <property type="evidence" value="ECO:0007669"/>
    <property type="project" value="TreeGrafter"/>
</dbReference>
<gene>
    <name evidence="4" type="ordered locus">Desal_3644</name>
</gene>
<organism evidence="4 5">
    <name type="scientific">Maridesulfovibrio salexigens (strain ATCC 14822 / DSM 2638 / NCIMB 8403 / VKM B-1763)</name>
    <name type="common">Desulfovibrio salexigens</name>
    <dbReference type="NCBI Taxonomy" id="526222"/>
    <lineage>
        <taxon>Bacteria</taxon>
        <taxon>Pseudomonadati</taxon>
        <taxon>Thermodesulfobacteriota</taxon>
        <taxon>Desulfovibrionia</taxon>
        <taxon>Desulfovibrionales</taxon>
        <taxon>Desulfovibrionaceae</taxon>
        <taxon>Maridesulfovibrio</taxon>
    </lineage>
</organism>
<feature type="transmembrane region" description="Helical" evidence="1">
    <location>
        <begin position="192"/>
        <end position="214"/>
    </location>
</feature>
<accession>C6BTY1</accession>
<keyword evidence="1" id="KW-0812">Transmembrane</keyword>
<dbReference type="InterPro" id="IPR050879">
    <property type="entry name" value="Acyltransferase_3"/>
</dbReference>
<dbReference type="STRING" id="526222.Desal_3644"/>
<dbReference type="eggNOG" id="COG1835">
    <property type="taxonomic scope" value="Bacteria"/>
</dbReference>
<dbReference type="KEGG" id="dsa:Desal_3644"/>
<evidence type="ECO:0000259" key="3">
    <source>
        <dbReference type="Pfam" id="PF19040"/>
    </source>
</evidence>
<dbReference type="OrthoDB" id="5501619at2"/>
<dbReference type="PANTHER" id="PTHR23028">
    <property type="entry name" value="ACETYLTRANSFERASE"/>
    <property type="match status" value="1"/>
</dbReference>